<dbReference type="OMA" id="HIHYVTD"/>
<dbReference type="STRING" id="665079.A7ET79"/>
<dbReference type="FunCoup" id="A7ET79">
    <property type="interactions" value="580"/>
</dbReference>
<dbReference type="PRINTS" id="PR00421">
    <property type="entry name" value="THIOREDOXIN"/>
</dbReference>
<dbReference type="SUPFAM" id="SSF52833">
    <property type="entry name" value="Thioredoxin-like"/>
    <property type="match status" value="1"/>
</dbReference>
<proteinExistence type="inferred from homology"/>
<keyword evidence="2" id="KW-1015">Disulfide bond</keyword>
<accession>A7ET79</accession>
<gene>
    <name evidence="4" type="ORF">SS1G_08534</name>
</gene>
<comment type="similarity">
    <text evidence="1">Belongs to the thioredoxin family.</text>
</comment>
<feature type="domain" description="Thioredoxin" evidence="3">
    <location>
        <begin position="15"/>
        <end position="146"/>
    </location>
</feature>
<evidence type="ECO:0000313" key="4">
    <source>
        <dbReference type="EMBL" id="EDN92671.1"/>
    </source>
</evidence>
<keyword evidence="5" id="KW-1185">Reference proteome</keyword>
<dbReference type="InterPro" id="IPR036249">
    <property type="entry name" value="Thioredoxin-like_sf"/>
</dbReference>
<dbReference type="KEGG" id="ssl:SS1G_08534"/>
<evidence type="ECO:0000259" key="3">
    <source>
        <dbReference type="PROSITE" id="PS51352"/>
    </source>
</evidence>
<dbReference type="PHI-base" id="PHI:11806"/>
<organism evidence="4 5">
    <name type="scientific">Sclerotinia sclerotiorum (strain ATCC 18683 / 1980 / Ss-1)</name>
    <name type="common">White mold</name>
    <name type="synonym">Whetzelinia sclerotiorum</name>
    <dbReference type="NCBI Taxonomy" id="665079"/>
    <lineage>
        <taxon>Eukaryota</taxon>
        <taxon>Fungi</taxon>
        <taxon>Dikarya</taxon>
        <taxon>Ascomycota</taxon>
        <taxon>Pezizomycotina</taxon>
        <taxon>Leotiomycetes</taxon>
        <taxon>Helotiales</taxon>
        <taxon>Sclerotiniaceae</taxon>
        <taxon>Sclerotinia</taxon>
    </lineage>
</organism>
<dbReference type="Pfam" id="PF00085">
    <property type="entry name" value="Thioredoxin"/>
    <property type="match status" value="1"/>
</dbReference>
<dbReference type="RefSeq" id="XP_001590794.1">
    <property type="nucleotide sequence ID" value="XM_001590744.1"/>
</dbReference>
<dbReference type="FunFam" id="3.40.30.10:FF:000245">
    <property type="entry name" value="Thioredoxin"/>
    <property type="match status" value="1"/>
</dbReference>
<dbReference type="Proteomes" id="UP000001312">
    <property type="component" value="Unassembled WGS sequence"/>
</dbReference>
<evidence type="ECO:0000313" key="5">
    <source>
        <dbReference type="Proteomes" id="UP000001312"/>
    </source>
</evidence>
<dbReference type="AlphaFoldDB" id="A7ET79"/>
<evidence type="ECO:0000256" key="1">
    <source>
        <dbReference type="ARBA" id="ARBA00008987"/>
    </source>
</evidence>
<reference evidence="5" key="1">
    <citation type="journal article" date="2011" name="PLoS Genet.">
        <title>Genomic analysis of the necrotrophic fungal pathogens Sclerotinia sclerotiorum and Botrytis cinerea.</title>
        <authorList>
            <person name="Amselem J."/>
            <person name="Cuomo C.A."/>
            <person name="van Kan J.A."/>
            <person name="Viaud M."/>
            <person name="Benito E.P."/>
            <person name="Couloux A."/>
            <person name="Coutinho P.M."/>
            <person name="de Vries R.P."/>
            <person name="Dyer P.S."/>
            <person name="Fillinger S."/>
            <person name="Fournier E."/>
            <person name="Gout L."/>
            <person name="Hahn M."/>
            <person name="Kohn L."/>
            <person name="Lapalu N."/>
            <person name="Plummer K.M."/>
            <person name="Pradier J.M."/>
            <person name="Quevillon E."/>
            <person name="Sharon A."/>
            <person name="Simon A."/>
            <person name="ten Have A."/>
            <person name="Tudzynski B."/>
            <person name="Tudzynski P."/>
            <person name="Wincker P."/>
            <person name="Andrew M."/>
            <person name="Anthouard V."/>
            <person name="Beever R.E."/>
            <person name="Beffa R."/>
            <person name="Benoit I."/>
            <person name="Bouzid O."/>
            <person name="Brault B."/>
            <person name="Chen Z."/>
            <person name="Choquer M."/>
            <person name="Collemare J."/>
            <person name="Cotton P."/>
            <person name="Danchin E.G."/>
            <person name="Da Silva C."/>
            <person name="Gautier A."/>
            <person name="Giraud C."/>
            <person name="Giraud T."/>
            <person name="Gonzalez C."/>
            <person name="Grossetete S."/>
            <person name="Guldener U."/>
            <person name="Henrissat B."/>
            <person name="Howlett B.J."/>
            <person name="Kodira C."/>
            <person name="Kretschmer M."/>
            <person name="Lappartient A."/>
            <person name="Leroch M."/>
            <person name="Levis C."/>
            <person name="Mauceli E."/>
            <person name="Neuveglise C."/>
            <person name="Oeser B."/>
            <person name="Pearson M."/>
            <person name="Poulain J."/>
            <person name="Poussereau N."/>
            <person name="Quesneville H."/>
            <person name="Rascle C."/>
            <person name="Schumacher J."/>
            <person name="Segurens B."/>
            <person name="Sexton A."/>
            <person name="Silva E."/>
            <person name="Sirven C."/>
            <person name="Soanes D.M."/>
            <person name="Talbot N.J."/>
            <person name="Templeton M."/>
            <person name="Yandava C."/>
            <person name="Yarden O."/>
            <person name="Zeng Q."/>
            <person name="Rollins J.A."/>
            <person name="Lebrun M.H."/>
            <person name="Dickman M."/>
        </authorList>
    </citation>
    <scope>NUCLEOTIDE SEQUENCE [LARGE SCALE GENOMIC DNA]</scope>
    <source>
        <strain evidence="5">ATCC 18683 / 1980 / Ss-1</strain>
    </source>
</reference>
<dbReference type="InParanoid" id="A7ET79"/>
<dbReference type="Gene3D" id="3.40.30.10">
    <property type="entry name" value="Glutaredoxin"/>
    <property type="match status" value="1"/>
</dbReference>
<dbReference type="eggNOG" id="KOG0907">
    <property type="taxonomic scope" value="Eukaryota"/>
</dbReference>
<dbReference type="GeneID" id="5487005"/>
<evidence type="ECO:0000256" key="2">
    <source>
        <dbReference type="ARBA" id="ARBA00023157"/>
    </source>
</evidence>
<sequence>MSFFTRSLSQLPKVSKVSSSANNLIFHSINKRSFHQSIANMGVHNIASASDFKTALTDNSVVIVDAFATWCGPCKAIAPKVAQLSEDYPAAHFVKIDVDELPEVAQELGVRAMPTFLIFKGSEKIGEVVGANPPALELAIQKALAA</sequence>
<protein>
    <recommendedName>
        <fullName evidence="3">Thioredoxin domain-containing protein</fullName>
    </recommendedName>
</protein>
<dbReference type="PANTHER" id="PTHR46115">
    <property type="entry name" value="THIOREDOXIN-LIKE PROTEIN 1"/>
    <property type="match status" value="1"/>
</dbReference>
<dbReference type="PROSITE" id="PS51352">
    <property type="entry name" value="THIOREDOXIN_2"/>
    <property type="match status" value="1"/>
</dbReference>
<dbReference type="InterPro" id="IPR013766">
    <property type="entry name" value="Thioredoxin_domain"/>
</dbReference>
<dbReference type="HOGENOM" id="CLU_090389_14_5_1"/>
<dbReference type="EMBL" id="CH476631">
    <property type="protein sequence ID" value="EDN92671.1"/>
    <property type="molecule type" value="Genomic_DNA"/>
</dbReference>
<name>A7ET79_SCLS1</name>
<dbReference type="CDD" id="cd02947">
    <property type="entry name" value="TRX_family"/>
    <property type="match status" value="1"/>
</dbReference>